<dbReference type="InterPro" id="IPR010996">
    <property type="entry name" value="HHH_MUS81"/>
</dbReference>
<evidence type="ECO:0000256" key="5">
    <source>
        <dbReference type="ARBA" id="ARBA00022695"/>
    </source>
</evidence>
<feature type="binding site" evidence="10">
    <location>
        <position position="438"/>
    </location>
    <ligand>
        <name>Mg(2+)</name>
        <dbReference type="ChEBI" id="CHEBI:18420"/>
    </ligand>
</feature>
<feature type="binding site" evidence="10">
    <location>
        <position position="322"/>
    </location>
    <ligand>
        <name>Mg(2+)</name>
        <dbReference type="ChEBI" id="CHEBI:18420"/>
    </ligand>
</feature>
<dbReference type="FunFam" id="1.10.150.20:FF:000010">
    <property type="entry name" value="DNA polymerase lambda"/>
    <property type="match status" value="1"/>
</dbReference>
<feature type="binding site" evidence="10">
    <location>
        <position position="324"/>
    </location>
    <ligand>
        <name>Mg(2+)</name>
        <dbReference type="ChEBI" id="CHEBI:18420"/>
    </ligand>
</feature>
<dbReference type="SUPFAM" id="SSF81301">
    <property type="entry name" value="Nucleotidyltransferase"/>
    <property type="match status" value="1"/>
</dbReference>
<evidence type="ECO:0000256" key="1">
    <source>
        <dbReference type="ARBA" id="ARBA00001946"/>
    </source>
</evidence>
<dbReference type="InterPro" id="IPR018944">
    <property type="entry name" value="DNA_pol_lambd_fingers_domain"/>
</dbReference>
<dbReference type="InterPro" id="IPR001357">
    <property type="entry name" value="BRCT_dom"/>
</dbReference>
<dbReference type="PROSITE" id="PS00522">
    <property type="entry name" value="DNA_POLYMERASE_X"/>
    <property type="match status" value="1"/>
</dbReference>
<keyword evidence="14" id="KW-1185">Reference proteome</keyword>
<dbReference type="InterPro" id="IPR028207">
    <property type="entry name" value="DNA_pol_B_palm_palm"/>
</dbReference>
<dbReference type="FunFam" id="3.30.210.10:FF:000004">
    <property type="entry name" value="DNA-directed DNA/RNA polymerase mu"/>
    <property type="match status" value="1"/>
</dbReference>
<dbReference type="PRINTS" id="PR00871">
    <property type="entry name" value="DNAPOLXTDT"/>
</dbReference>
<sequence length="514" mass="58748">MAAPSGAVLYILNSKIQKVRFVHLKKIARKNGFVVEDEFSEKVTYIISELDSHEQVIRVLQKSYPEANVEKLSEKCEIVNLEWFTACMEEGTLVKVSDHHRLKIEKQKVEPVAEDPIEVDPYQNAKYSCQRVTPLVNPNQKYSDALELLEKHAEFLGGDNNLARALAFRKASAALRAHPRPIKSMSEVENLNDLKGGKHCKRVIQEILEDNFSTEVENIQSDEWFQTMQTFTGIFGCGSTTARKWYEKGHRTLDDIMQSEGGSLTLEQMKGIEHYNDLNTPVTRCEAERVLNIVRNEAEKILPGVTVIITGGFIRGKSSGHDVDFLISHPEEGKEEGLLAKLLQNLRKYLLYTDIQRKTYGEVSSSKRQNTMDRFERCFSIFKLPSESEASENGAKGEERYQDDGQEGGNPSKKMKMSSEVDSPKSDNKKTWIARRVDFVITPASQHPFALMGWTGSRMFCRSIRDYANKEMNMILTSHGLFDKTKNQFLEAKTEREIFEHLNLPYREPCERNC</sequence>
<keyword evidence="7 9" id="KW-0460">Magnesium</keyword>
<dbReference type="GO" id="GO:0046872">
    <property type="term" value="F:metal ion binding"/>
    <property type="evidence" value="ECO:0007669"/>
    <property type="project" value="UniProtKB-UniRule"/>
</dbReference>
<dbReference type="InterPro" id="IPR027421">
    <property type="entry name" value="DNA_pol_lamdba_lyase_dom_sf"/>
</dbReference>
<dbReference type="InterPro" id="IPR001726">
    <property type="entry name" value="TdT/Mu"/>
</dbReference>
<comment type="cofactor">
    <cofactor evidence="1 10">
        <name>Mg(2+)</name>
        <dbReference type="ChEBI" id="CHEBI:18420"/>
    </cofactor>
</comment>
<dbReference type="SUPFAM" id="SSF47802">
    <property type="entry name" value="DNA polymerase beta, N-terminal domain-like"/>
    <property type="match status" value="1"/>
</dbReference>
<dbReference type="PRINTS" id="PR00869">
    <property type="entry name" value="DNAPOLX"/>
</dbReference>
<dbReference type="Gene3D" id="1.10.150.20">
    <property type="entry name" value="5' to 3' exonuclease, C-terminal subdomain"/>
    <property type="match status" value="1"/>
</dbReference>
<dbReference type="Gene3D" id="3.30.460.10">
    <property type="entry name" value="Beta Polymerase, domain 2"/>
    <property type="match status" value="1"/>
</dbReference>
<feature type="compositionally biased region" description="Basic and acidic residues" evidence="11">
    <location>
        <begin position="417"/>
        <end position="427"/>
    </location>
</feature>
<dbReference type="Pfam" id="PF10391">
    <property type="entry name" value="DNA_pol_lambd_f"/>
    <property type="match status" value="1"/>
</dbReference>
<comment type="subcellular location">
    <subcellularLocation>
        <location evidence="2 9">Nucleus</location>
    </subcellularLocation>
</comment>
<dbReference type="SMART" id="SM00483">
    <property type="entry name" value="POLXc"/>
    <property type="match status" value="1"/>
</dbReference>
<dbReference type="Proteomes" id="UP001152320">
    <property type="component" value="Chromosome 17"/>
</dbReference>
<name>A0A9Q1BHL1_HOLLE</name>
<evidence type="ECO:0000256" key="8">
    <source>
        <dbReference type="ARBA" id="ARBA00023242"/>
    </source>
</evidence>
<dbReference type="InterPro" id="IPR043519">
    <property type="entry name" value="NT_sf"/>
</dbReference>
<evidence type="ECO:0000313" key="13">
    <source>
        <dbReference type="EMBL" id="KAJ8026283.1"/>
    </source>
</evidence>
<comment type="caution">
    <text evidence="13">The sequence shown here is derived from an EMBL/GenBank/DDBJ whole genome shotgun (WGS) entry which is preliminary data.</text>
</comment>
<dbReference type="InterPro" id="IPR037160">
    <property type="entry name" value="DNA_Pol_thumb_sf"/>
</dbReference>
<keyword evidence="5 9" id="KW-0548">Nucleotidyltransferase</keyword>
<dbReference type="SUPFAM" id="SSF81585">
    <property type="entry name" value="PsbU/PolX domain-like"/>
    <property type="match status" value="1"/>
</dbReference>
<dbReference type="InterPro" id="IPR019843">
    <property type="entry name" value="DNA_pol-X_BS"/>
</dbReference>
<evidence type="ECO:0000256" key="4">
    <source>
        <dbReference type="ARBA" id="ARBA00022679"/>
    </source>
</evidence>
<dbReference type="SUPFAM" id="SSF52113">
    <property type="entry name" value="BRCT domain"/>
    <property type="match status" value="1"/>
</dbReference>
<dbReference type="AlphaFoldDB" id="A0A9Q1BHL1"/>
<dbReference type="InterPro" id="IPR036420">
    <property type="entry name" value="BRCT_dom_sf"/>
</dbReference>
<dbReference type="Gene3D" id="1.10.150.110">
    <property type="entry name" value="DNA polymerase beta, N-terminal domain-like"/>
    <property type="match status" value="1"/>
</dbReference>
<feature type="region of interest" description="Disordered" evidence="11">
    <location>
        <begin position="389"/>
        <end position="427"/>
    </location>
</feature>
<dbReference type="InterPro" id="IPR029398">
    <property type="entry name" value="PolB_thumb"/>
</dbReference>
<evidence type="ECO:0000256" key="3">
    <source>
        <dbReference type="ARBA" id="ARBA00008323"/>
    </source>
</evidence>
<evidence type="ECO:0000256" key="9">
    <source>
        <dbReference type="PIRNR" id="PIRNR000817"/>
    </source>
</evidence>
<reference evidence="13" key="1">
    <citation type="submission" date="2021-10" db="EMBL/GenBank/DDBJ databases">
        <title>Tropical sea cucumber genome reveals ecological adaptation and Cuvierian tubules defense mechanism.</title>
        <authorList>
            <person name="Chen T."/>
        </authorList>
    </citation>
    <scope>NUCLEOTIDE SEQUENCE</scope>
    <source>
        <strain evidence="13">Nanhai2018</strain>
        <tissue evidence="13">Muscle</tissue>
    </source>
</reference>
<dbReference type="GO" id="GO:0005634">
    <property type="term" value="C:nucleus"/>
    <property type="evidence" value="ECO:0007669"/>
    <property type="project" value="UniProtKB-SubCell"/>
</dbReference>
<evidence type="ECO:0000256" key="10">
    <source>
        <dbReference type="PIRSR" id="PIRSR000817-1"/>
    </source>
</evidence>
<evidence type="ECO:0000256" key="6">
    <source>
        <dbReference type="ARBA" id="ARBA00022723"/>
    </source>
</evidence>
<evidence type="ECO:0000313" key="14">
    <source>
        <dbReference type="Proteomes" id="UP001152320"/>
    </source>
</evidence>
<dbReference type="CDD" id="cd00141">
    <property type="entry name" value="NT_POLXc"/>
    <property type="match status" value="1"/>
</dbReference>
<evidence type="ECO:0000256" key="7">
    <source>
        <dbReference type="ARBA" id="ARBA00022842"/>
    </source>
</evidence>
<feature type="domain" description="BRCT" evidence="12">
    <location>
        <begin position="1"/>
        <end position="101"/>
    </location>
</feature>
<dbReference type="PANTHER" id="PTHR11276:SF40">
    <property type="entry name" value="BRCT DOMAIN-CONTAINING PROTEIN"/>
    <property type="match status" value="1"/>
</dbReference>
<keyword evidence="8 9" id="KW-0539">Nucleus</keyword>
<dbReference type="GO" id="GO:0003677">
    <property type="term" value="F:DNA binding"/>
    <property type="evidence" value="ECO:0007669"/>
    <property type="project" value="UniProtKB-UniRule"/>
</dbReference>
<dbReference type="OrthoDB" id="205514at2759"/>
<organism evidence="13 14">
    <name type="scientific">Holothuria leucospilota</name>
    <name type="common">Black long sea cucumber</name>
    <name type="synonym">Mertensiothuria leucospilota</name>
    <dbReference type="NCBI Taxonomy" id="206669"/>
    <lineage>
        <taxon>Eukaryota</taxon>
        <taxon>Metazoa</taxon>
        <taxon>Echinodermata</taxon>
        <taxon>Eleutherozoa</taxon>
        <taxon>Echinozoa</taxon>
        <taxon>Holothuroidea</taxon>
        <taxon>Aspidochirotacea</taxon>
        <taxon>Aspidochirotida</taxon>
        <taxon>Holothuriidae</taxon>
        <taxon>Holothuria</taxon>
    </lineage>
</organism>
<dbReference type="Gene3D" id="3.40.50.10190">
    <property type="entry name" value="BRCT domain"/>
    <property type="match status" value="1"/>
</dbReference>
<evidence type="ECO:0000256" key="2">
    <source>
        <dbReference type="ARBA" id="ARBA00004123"/>
    </source>
</evidence>
<dbReference type="GO" id="GO:0006303">
    <property type="term" value="P:double-strand break repair via nonhomologous end joining"/>
    <property type="evidence" value="ECO:0007669"/>
    <property type="project" value="TreeGrafter"/>
</dbReference>
<dbReference type="PIRSF" id="PIRSF000817">
    <property type="entry name" value="DNA_NT"/>
    <property type="match status" value="1"/>
</dbReference>
<dbReference type="Pfam" id="PF14791">
    <property type="entry name" value="DNA_pol_B_thumb"/>
    <property type="match status" value="1"/>
</dbReference>
<dbReference type="GO" id="GO:0003887">
    <property type="term" value="F:DNA-directed DNA polymerase activity"/>
    <property type="evidence" value="ECO:0007669"/>
    <property type="project" value="UniProtKB-UniRule"/>
</dbReference>
<dbReference type="PROSITE" id="PS50172">
    <property type="entry name" value="BRCT"/>
    <property type="match status" value="1"/>
</dbReference>
<dbReference type="PANTHER" id="PTHR11276">
    <property type="entry name" value="DNA POLYMERASE TYPE-X FAMILY MEMBER"/>
    <property type="match status" value="1"/>
</dbReference>
<dbReference type="InterPro" id="IPR022312">
    <property type="entry name" value="DNA_pol_X"/>
</dbReference>
<dbReference type="EMBL" id="JAIZAY010000017">
    <property type="protein sequence ID" value="KAJ8026283.1"/>
    <property type="molecule type" value="Genomic_DNA"/>
</dbReference>
<dbReference type="Pfam" id="PF14716">
    <property type="entry name" value="HHH_8"/>
    <property type="match status" value="1"/>
</dbReference>
<accession>A0A9Q1BHL1</accession>
<evidence type="ECO:0000259" key="12">
    <source>
        <dbReference type="PROSITE" id="PS50172"/>
    </source>
</evidence>
<keyword evidence="4 9" id="KW-0808">Transferase</keyword>
<gene>
    <name evidence="13" type="ORF">HOLleu_34086</name>
</gene>
<dbReference type="InterPro" id="IPR002054">
    <property type="entry name" value="DNA-dir_DNA_pol_X"/>
</dbReference>
<dbReference type="Gene3D" id="3.30.210.10">
    <property type="entry name" value="DNA polymerase, thumb domain"/>
    <property type="match status" value="1"/>
</dbReference>
<dbReference type="Pfam" id="PF14792">
    <property type="entry name" value="DNA_pol_B_palm"/>
    <property type="match status" value="1"/>
</dbReference>
<keyword evidence="6 9" id="KW-0479">Metal-binding</keyword>
<comment type="similarity">
    <text evidence="3 9">Belongs to the DNA polymerase type-X family.</text>
</comment>
<protein>
    <submittedName>
        <fullName evidence="13">DNA-directed DNA/RNA polymerase mu</fullName>
    </submittedName>
</protein>
<evidence type="ECO:0000256" key="11">
    <source>
        <dbReference type="SAM" id="MobiDB-lite"/>
    </source>
</evidence>
<proteinExistence type="inferred from homology"/>